<keyword evidence="7" id="KW-1185">Reference proteome</keyword>
<accession>A0A0L0VQH3</accession>
<dbReference type="AlphaFoldDB" id="A0A0L0VQH3"/>
<name>A0A0L0VQH3_9BASI</name>
<dbReference type="SMART" id="SM00369">
    <property type="entry name" value="LRR_TYP"/>
    <property type="match status" value="5"/>
</dbReference>
<dbReference type="Pfam" id="PF12799">
    <property type="entry name" value="LRR_4"/>
    <property type="match status" value="1"/>
</dbReference>
<proteinExistence type="predicted"/>
<organism evidence="6 7">
    <name type="scientific">Puccinia striiformis f. sp. tritici PST-78</name>
    <dbReference type="NCBI Taxonomy" id="1165861"/>
    <lineage>
        <taxon>Eukaryota</taxon>
        <taxon>Fungi</taxon>
        <taxon>Dikarya</taxon>
        <taxon>Basidiomycota</taxon>
        <taxon>Pucciniomycotina</taxon>
        <taxon>Pucciniomycetes</taxon>
        <taxon>Pucciniales</taxon>
        <taxon>Pucciniaceae</taxon>
        <taxon>Puccinia</taxon>
    </lineage>
</organism>
<dbReference type="EMBL" id="AJIL01000029">
    <property type="protein sequence ID" value="KNF01516.1"/>
    <property type="molecule type" value="Genomic_DNA"/>
</dbReference>
<gene>
    <name evidence="6" type="ORF">PSTG_05296</name>
</gene>
<keyword evidence="2" id="KW-0963">Cytoplasm</keyword>
<feature type="region of interest" description="Disordered" evidence="5">
    <location>
        <begin position="496"/>
        <end position="543"/>
    </location>
</feature>
<sequence>MSQEAKEYITQLTNQLEIKIKINKNQKELFSLHSDPHHLDYLLKEFIRLELVSIQEPAHQTFREYSKPPTTSSSSILWSTISSTLTSLAFQQQSDDDHTQKLEYLYSVFTRLSSLEITPSSTPSNSVRSYDPSTRIIEPIVLLKGYEDLPKPRSRVSLSPFKSLWSCYIDHLDPRLFSGWFSVSINLRKLEIRDSGIADFDMFFIETILLDYQAAAGSAPKTDSNVDSSELGRDDDEEQVKPSEEQLNSQDEEEEHHETGREESTLLLANYPCHSWTFLNHLCLSNNQLTFMSNRSLIALSSLKSIDLSNNLFVNIPEGFRFIPNLKSVNLAFNMIDSLDNIGRCLANVKSLNLSNNRISSLSGIQGLNSIERLDLRVNQIQDIQELKTLSDSNSLTNLWVSSNPCIQQQQQQDWRDVIFAYFQTRKDPSIDLKIDNQSQSTTTTTTISSTSNNQFNPISISRNFVRLSQSRSTSFSNFKSIQDLFAASPSQSRLSLTTEPSSYTSPVDHLSPSSSSPTDSHGTTIVASVTRRPTPNTIRKKPARIVDFREPSSSSSIIDRSRLIHPHLKHVNTPIRSFSNPNFTTSTTTSSSVDSKSIRPRLIMNDSSSLERSQSQSKHPNSATTLESKSPPPASSSSASSSIPRSGGTNESSSGLGYGFRSKIEALKNELGDDTWLKVLGETEFGGT</sequence>
<evidence type="ECO:0000256" key="2">
    <source>
        <dbReference type="ARBA" id="ARBA00022490"/>
    </source>
</evidence>
<evidence type="ECO:0000313" key="6">
    <source>
        <dbReference type="EMBL" id="KNF01516.1"/>
    </source>
</evidence>
<comment type="subcellular location">
    <subcellularLocation>
        <location evidence="1">Cytoplasm</location>
    </subcellularLocation>
</comment>
<dbReference type="InterPro" id="IPR001611">
    <property type="entry name" value="Leu-rich_rpt"/>
</dbReference>
<dbReference type="OrthoDB" id="676979at2759"/>
<feature type="compositionally biased region" description="Low complexity" evidence="5">
    <location>
        <begin position="505"/>
        <end position="522"/>
    </location>
</feature>
<dbReference type="Proteomes" id="UP000054564">
    <property type="component" value="Unassembled WGS sequence"/>
</dbReference>
<feature type="compositionally biased region" description="Low complexity" evidence="5">
    <location>
        <begin position="636"/>
        <end position="647"/>
    </location>
</feature>
<evidence type="ECO:0000256" key="4">
    <source>
        <dbReference type="ARBA" id="ARBA00022737"/>
    </source>
</evidence>
<evidence type="ECO:0000313" key="7">
    <source>
        <dbReference type="Proteomes" id="UP000054564"/>
    </source>
</evidence>
<feature type="region of interest" description="Disordered" evidence="5">
    <location>
        <begin position="574"/>
        <end position="658"/>
    </location>
</feature>
<feature type="compositionally biased region" description="Low complexity" evidence="5">
    <location>
        <begin position="578"/>
        <end position="593"/>
    </location>
</feature>
<comment type="caution">
    <text evidence="6">The sequence shown here is derived from an EMBL/GenBank/DDBJ whole genome shotgun (WGS) entry which is preliminary data.</text>
</comment>
<dbReference type="GO" id="GO:0005737">
    <property type="term" value="C:cytoplasm"/>
    <property type="evidence" value="ECO:0007669"/>
    <property type="project" value="UniProtKB-SubCell"/>
</dbReference>
<evidence type="ECO:0000256" key="1">
    <source>
        <dbReference type="ARBA" id="ARBA00004496"/>
    </source>
</evidence>
<dbReference type="InterPro" id="IPR025875">
    <property type="entry name" value="Leu-rich_rpt_4"/>
</dbReference>
<evidence type="ECO:0000256" key="3">
    <source>
        <dbReference type="ARBA" id="ARBA00022614"/>
    </source>
</evidence>
<dbReference type="InterPro" id="IPR032675">
    <property type="entry name" value="LRR_dom_sf"/>
</dbReference>
<reference evidence="7" key="1">
    <citation type="submission" date="2014-03" db="EMBL/GenBank/DDBJ databases">
        <title>The Genome Sequence of Puccinia striiformis f. sp. tritici PST-78.</title>
        <authorList>
            <consortium name="The Broad Institute Genome Sequencing Platform"/>
            <person name="Cuomo C."/>
            <person name="Hulbert S."/>
            <person name="Chen X."/>
            <person name="Walker B."/>
            <person name="Young S.K."/>
            <person name="Zeng Q."/>
            <person name="Gargeya S."/>
            <person name="Fitzgerald M."/>
            <person name="Haas B."/>
            <person name="Abouelleil A."/>
            <person name="Alvarado L."/>
            <person name="Arachchi H.M."/>
            <person name="Berlin A.M."/>
            <person name="Chapman S.B."/>
            <person name="Goldberg J."/>
            <person name="Griggs A."/>
            <person name="Gujja S."/>
            <person name="Hansen M."/>
            <person name="Howarth C."/>
            <person name="Imamovic A."/>
            <person name="Larimer J."/>
            <person name="McCowan C."/>
            <person name="Montmayeur A."/>
            <person name="Murphy C."/>
            <person name="Neiman D."/>
            <person name="Pearson M."/>
            <person name="Priest M."/>
            <person name="Roberts A."/>
            <person name="Saif S."/>
            <person name="Shea T."/>
            <person name="Sisk P."/>
            <person name="Sykes S."/>
            <person name="Wortman J."/>
            <person name="Nusbaum C."/>
            <person name="Birren B."/>
        </authorList>
    </citation>
    <scope>NUCLEOTIDE SEQUENCE [LARGE SCALE GENOMIC DNA]</scope>
    <source>
        <strain evidence="7">race PST-78</strain>
    </source>
</reference>
<dbReference type="InterPro" id="IPR003591">
    <property type="entry name" value="Leu-rich_rpt_typical-subtyp"/>
</dbReference>
<feature type="compositionally biased region" description="Polar residues" evidence="5">
    <location>
        <begin position="523"/>
        <end position="538"/>
    </location>
</feature>
<dbReference type="Gene3D" id="3.80.10.10">
    <property type="entry name" value="Ribonuclease Inhibitor"/>
    <property type="match status" value="2"/>
</dbReference>
<evidence type="ECO:0000256" key="5">
    <source>
        <dbReference type="SAM" id="MobiDB-lite"/>
    </source>
</evidence>
<protein>
    <submittedName>
        <fullName evidence="6">Uncharacterized protein</fullName>
    </submittedName>
</protein>
<feature type="region of interest" description="Disordered" evidence="5">
    <location>
        <begin position="218"/>
        <end position="261"/>
    </location>
</feature>
<dbReference type="SMART" id="SM00365">
    <property type="entry name" value="LRR_SD22"/>
    <property type="match status" value="2"/>
</dbReference>
<keyword evidence="3" id="KW-0433">Leucine-rich repeat</keyword>
<dbReference type="STRING" id="1165861.A0A0L0VQH3"/>
<feature type="compositionally biased region" description="Polar residues" evidence="5">
    <location>
        <begin position="619"/>
        <end position="628"/>
    </location>
</feature>
<dbReference type="PANTHER" id="PTHR15454">
    <property type="entry name" value="NISCHARIN RELATED"/>
    <property type="match status" value="1"/>
</dbReference>
<keyword evidence="4" id="KW-0677">Repeat</keyword>
<dbReference type="SUPFAM" id="SSF52075">
    <property type="entry name" value="Outer arm dynein light chain 1"/>
    <property type="match status" value="1"/>
</dbReference>
<feature type="compositionally biased region" description="Low complexity" evidence="5">
    <location>
        <begin position="608"/>
        <end position="618"/>
    </location>
</feature>
<dbReference type="PANTHER" id="PTHR15454:SF69">
    <property type="entry name" value="SERINE_THREONINE-PROTEIN KINASE 11-INTERACTING PROTEIN"/>
    <property type="match status" value="1"/>
</dbReference>
<dbReference type="PROSITE" id="PS51450">
    <property type="entry name" value="LRR"/>
    <property type="match status" value="3"/>
</dbReference>